<reference evidence="2 3" key="2">
    <citation type="journal article" date="2021" name="Genomics">
        <title>High-quality reference genome for Clonorchis sinensis.</title>
        <authorList>
            <person name="Young N.D."/>
            <person name="Stroehlein A.J."/>
            <person name="Kinkar L."/>
            <person name="Wang T."/>
            <person name="Sohn W.M."/>
            <person name="Chang B.C.H."/>
            <person name="Kaur P."/>
            <person name="Weisz D."/>
            <person name="Dudchenko O."/>
            <person name="Aiden E.L."/>
            <person name="Korhonen P.K."/>
            <person name="Gasser R.B."/>
        </authorList>
    </citation>
    <scope>NUCLEOTIDE SEQUENCE [LARGE SCALE GENOMIC DNA]</scope>
    <source>
        <strain evidence="2">Cs-k2</strain>
    </source>
</reference>
<evidence type="ECO:0000313" key="2">
    <source>
        <dbReference type="EMBL" id="KAG5452489.1"/>
    </source>
</evidence>
<sequence>MKKSHLIIFSLVVQFVNLLRNELATNWDKRFGQCSTGCVGRCTNSTLSLLCSYRCGRDALDGCTSECISDMPCIRAFFVPSIQPKYAKENLEDLKPTNPRLYTLQRARNLSKGPRSYK</sequence>
<feature type="chain" id="PRO_5035890386" evidence="1">
    <location>
        <begin position="19"/>
        <end position="118"/>
    </location>
</feature>
<keyword evidence="3" id="KW-1185">Reference proteome</keyword>
<dbReference type="AlphaFoldDB" id="A0A8T1MTZ9"/>
<reference evidence="2 3" key="1">
    <citation type="journal article" date="2018" name="Biotechnol. Adv.">
        <title>Improved genomic resources and new bioinformatic workflow for the carcinogenic parasite Clonorchis sinensis: Biotechnological implications.</title>
        <authorList>
            <person name="Wang D."/>
            <person name="Korhonen P.K."/>
            <person name="Gasser R.B."/>
            <person name="Young N.D."/>
        </authorList>
    </citation>
    <scope>NUCLEOTIDE SEQUENCE [LARGE SCALE GENOMIC DNA]</scope>
    <source>
        <strain evidence="2">Cs-k2</strain>
    </source>
</reference>
<comment type="caution">
    <text evidence="2">The sequence shown here is derived from an EMBL/GenBank/DDBJ whole genome shotgun (WGS) entry which is preliminary data.</text>
</comment>
<feature type="signal peptide" evidence="1">
    <location>
        <begin position="1"/>
        <end position="18"/>
    </location>
</feature>
<accession>A0A8T1MTZ9</accession>
<dbReference type="Proteomes" id="UP000286415">
    <property type="component" value="Unassembled WGS sequence"/>
</dbReference>
<evidence type="ECO:0000313" key="3">
    <source>
        <dbReference type="Proteomes" id="UP000286415"/>
    </source>
</evidence>
<organism evidence="2 3">
    <name type="scientific">Clonorchis sinensis</name>
    <name type="common">Chinese liver fluke</name>
    <dbReference type="NCBI Taxonomy" id="79923"/>
    <lineage>
        <taxon>Eukaryota</taxon>
        <taxon>Metazoa</taxon>
        <taxon>Spiralia</taxon>
        <taxon>Lophotrochozoa</taxon>
        <taxon>Platyhelminthes</taxon>
        <taxon>Trematoda</taxon>
        <taxon>Digenea</taxon>
        <taxon>Opisthorchiida</taxon>
        <taxon>Opisthorchiata</taxon>
        <taxon>Opisthorchiidae</taxon>
        <taxon>Clonorchis</taxon>
    </lineage>
</organism>
<dbReference type="EMBL" id="NIRI02000042">
    <property type="protein sequence ID" value="KAG5452489.1"/>
    <property type="molecule type" value="Genomic_DNA"/>
</dbReference>
<protein>
    <submittedName>
        <fullName evidence="2">Uncharacterized protein</fullName>
    </submittedName>
</protein>
<name>A0A8T1MTZ9_CLOSI</name>
<proteinExistence type="predicted"/>
<gene>
    <name evidence="2" type="ORF">CSKR_110589</name>
</gene>
<evidence type="ECO:0000256" key="1">
    <source>
        <dbReference type="SAM" id="SignalP"/>
    </source>
</evidence>
<keyword evidence="1" id="KW-0732">Signal</keyword>